<dbReference type="Proteomes" id="UP000186351">
    <property type="component" value="Chromosome"/>
</dbReference>
<evidence type="ECO:0000313" key="3">
    <source>
        <dbReference type="Proteomes" id="UP000186351"/>
    </source>
</evidence>
<keyword evidence="3" id="KW-1185">Reference proteome</keyword>
<keyword evidence="1" id="KW-0732">Signal</keyword>
<feature type="signal peptide" evidence="1">
    <location>
        <begin position="1"/>
        <end position="24"/>
    </location>
</feature>
<evidence type="ECO:0000256" key="1">
    <source>
        <dbReference type="SAM" id="SignalP"/>
    </source>
</evidence>
<protein>
    <recommendedName>
        <fullName evidence="4">Lipocalin-like domain-containing protein</fullName>
    </recommendedName>
</protein>
<reference evidence="3" key="1">
    <citation type="submission" date="2016-04" db="EMBL/GenBank/DDBJ databases">
        <title>Complete Genome Sequences of Twelve Strains of a Stable Defined Moderately Diverse Mouse Microbiota 2 (sDMDMm2).</title>
        <authorList>
            <person name="Uchimura Y."/>
            <person name="Wyss M."/>
            <person name="Brugiroux S."/>
            <person name="Limenitakis J.P."/>
            <person name="Stecher B."/>
            <person name="McCoy K.D."/>
            <person name="Macpherson A.J."/>
        </authorList>
    </citation>
    <scope>NUCLEOTIDE SEQUENCE [LARGE SCALE GENOMIC DNA]</scope>
    <source>
        <strain evidence="3">YL27</strain>
    </source>
</reference>
<organism evidence="2 3">
    <name type="scientific">Muribaculum intestinale</name>
    <dbReference type="NCBI Taxonomy" id="1796646"/>
    <lineage>
        <taxon>Bacteria</taxon>
        <taxon>Pseudomonadati</taxon>
        <taxon>Bacteroidota</taxon>
        <taxon>Bacteroidia</taxon>
        <taxon>Bacteroidales</taxon>
        <taxon>Muribaculaceae</taxon>
        <taxon>Muribaculum</taxon>
    </lineage>
</organism>
<dbReference type="KEGG" id="pary:A4V02_11785"/>
<name>A0A1B1SC25_9BACT</name>
<accession>A0A1Z2XGL2</accession>
<dbReference type="AlphaFoldDB" id="A0A1B1SC25"/>
<gene>
    <name evidence="2" type="ORF">A4V02_11785</name>
</gene>
<dbReference type="RefSeq" id="WP_068961610.1">
    <property type="nucleotide sequence ID" value="NZ_CAJTAP010000004.1"/>
</dbReference>
<proteinExistence type="predicted"/>
<dbReference type="GeneID" id="65537552"/>
<feature type="chain" id="PRO_5008529430" description="Lipocalin-like domain-containing protein" evidence="1">
    <location>
        <begin position="25"/>
        <end position="122"/>
    </location>
</feature>
<evidence type="ECO:0008006" key="4">
    <source>
        <dbReference type="Google" id="ProtNLM"/>
    </source>
</evidence>
<dbReference type="EMBL" id="CP015402">
    <property type="protein sequence ID" value="ANU64328.1"/>
    <property type="molecule type" value="Genomic_DNA"/>
</dbReference>
<sequence>MIQRLYPYKHLLMSLMFVIVALCATSCDEDDDNYYDSYSSPLIGEWYSPETDTYFDFDGDGDGVYEDAYGDEYDFTWSAGSGWLNVYFYDGTVWNFSWSFAPNGCLQLYNTGTGYTTVYWRQ</sequence>
<accession>A0A1B1SC25</accession>
<evidence type="ECO:0000313" key="2">
    <source>
        <dbReference type="EMBL" id="ANU64328.1"/>
    </source>
</evidence>
<dbReference type="STRING" id="1796646.A4V02_11785"/>